<gene>
    <name evidence="2" type="primary">SHANK3_0</name>
    <name evidence="2" type="ORF">EYF80_055867</name>
</gene>
<sequence>MYGFSSDLACRYGHVQHLEHLLFYGADMSAQNASGNTALHVCALYNQESGDQRWSERRKPACSGNSACCRAELRRVVGTLWMSDVGTARCFRLGNRKYFRLGNRKYFRLGNRKYFRLGNRKYFNLLSGSDDQRHIVQSTSQSRHGDVPDSLQSTGSSRSSHSRSPSLHQLHEEDRPVPRRSHSHGHRGRLRAAELELSTTSSWMWQGDLSH</sequence>
<feature type="compositionally biased region" description="Low complexity" evidence="1">
    <location>
        <begin position="150"/>
        <end position="168"/>
    </location>
</feature>
<organism evidence="2 3">
    <name type="scientific">Liparis tanakae</name>
    <name type="common">Tanaka's snailfish</name>
    <dbReference type="NCBI Taxonomy" id="230148"/>
    <lineage>
        <taxon>Eukaryota</taxon>
        <taxon>Metazoa</taxon>
        <taxon>Chordata</taxon>
        <taxon>Craniata</taxon>
        <taxon>Vertebrata</taxon>
        <taxon>Euteleostomi</taxon>
        <taxon>Actinopterygii</taxon>
        <taxon>Neopterygii</taxon>
        <taxon>Teleostei</taxon>
        <taxon>Neoteleostei</taxon>
        <taxon>Acanthomorphata</taxon>
        <taxon>Eupercaria</taxon>
        <taxon>Perciformes</taxon>
        <taxon>Cottioidei</taxon>
        <taxon>Cottales</taxon>
        <taxon>Liparidae</taxon>
        <taxon>Liparis</taxon>
    </lineage>
</organism>
<dbReference type="Gene3D" id="1.25.40.20">
    <property type="entry name" value="Ankyrin repeat-containing domain"/>
    <property type="match status" value="1"/>
</dbReference>
<accession>A0A4Z2EYM7</accession>
<dbReference type="InterPro" id="IPR051569">
    <property type="entry name" value="SHANK"/>
</dbReference>
<evidence type="ECO:0000313" key="2">
    <source>
        <dbReference type="EMBL" id="TNN33969.1"/>
    </source>
</evidence>
<evidence type="ECO:0000313" key="3">
    <source>
        <dbReference type="Proteomes" id="UP000314294"/>
    </source>
</evidence>
<dbReference type="PANTHER" id="PTHR24135:SF28">
    <property type="entry name" value="LD13733P"/>
    <property type="match status" value="1"/>
</dbReference>
<dbReference type="GO" id="GO:0045211">
    <property type="term" value="C:postsynaptic membrane"/>
    <property type="evidence" value="ECO:0007669"/>
    <property type="project" value="TreeGrafter"/>
</dbReference>
<dbReference type="InterPro" id="IPR036770">
    <property type="entry name" value="Ankyrin_rpt-contain_sf"/>
</dbReference>
<reference evidence="2 3" key="1">
    <citation type="submission" date="2019-03" db="EMBL/GenBank/DDBJ databases">
        <title>First draft genome of Liparis tanakae, snailfish: a comprehensive survey of snailfish specific genes.</title>
        <authorList>
            <person name="Kim W."/>
            <person name="Song I."/>
            <person name="Jeong J.-H."/>
            <person name="Kim D."/>
            <person name="Kim S."/>
            <person name="Ryu S."/>
            <person name="Song J.Y."/>
            <person name="Lee S.K."/>
        </authorList>
    </citation>
    <scope>NUCLEOTIDE SEQUENCE [LARGE SCALE GENOMIC DNA]</scope>
    <source>
        <tissue evidence="2">Muscle</tissue>
    </source>
</reference>
<dbReference type="Proteomes" id="UP000314294">
    <property type="component" value="Unassembled WGS sequence"/>
</dbReference>
<dbReference type="GO" id="GO:0030160">
    <property type="term" value="F:synaptic receptor adaptor activity"/>
    <property type="evidence" value="ECO:0007669"/>
    <property type="project" value="TreeGrafter"/>
</dbReference>
<protein>
    <submittedName>
        <fullName evidence="2">SH3 and multiple ankyrin repeat domains protein 3</fullName>
    </submittedName>
</protein>
<comment type="caution">
    <text evidence="2">The sequence shown here is derived from an EMBL/GenBank/DDBJ whole genome shotgun (WGS) entry which is preliminary data.</text>
</comment>
<evidence type="ECO:0000256" key="1">
    <source>
        <dbReference type="SAM" id="MobiDB-lite"/>
    </source>
</evidence>
<dbReference type="GO" id="GO:0035255">
    <property type="term" value="F:ionotropic glutamate receptor binding"/>
    <property type="evidence" value="ECO:0007669"/>
    <property type="project" value="TreeGrafter"/>
</dbReference>
<proteinExistence type="predicted"/>
<feature type="region of interest" description="Disordered" evidence="1">
    <location>
        <begin position="136"/>
        <end position="189"/>
    </location>
</feature>
<dbReference type="PANTHER" id="PTHR24135">
    <property type="entry name" value="SH3 AND MULTIPLE ANKYRIN REPEAT DOMAINS PROTEIN"/>
    <property type="match status" value="1"/>
</dbReference>
<dbReference type="AlphaFoldDB" id="A0A4Z2EYM7"/>
<dbReference type="EMBL" id="SRLO01002074">
    <property type="protein sequence ID" value="TNN33969.1"/>
    <property type="molecule type" value="Genomic_DNA"/>
</dbReference>
<dbReference type="InterPro" id="IPR002110">
    <property type="entry name" value="Ankyrin_rpt"/>
</dbReference>
<keyword evidence="3" id="KW-1185">Reference proteome</keyword>
<name>A0A4Z2EYM7_9TELE</name>
<dbReference type="OrthoDB" id="445896at2759"/>
<feature type="compositionally biased region" description="Basic residues" evidence="1">
    <location>
        <begin position="178"/>
        <end position="189"/>
    </location>
</feature>
<dbReference type="Pfam" id="PF00023">
    <property type="entry name" value="Ank"/>
    <property type="match status" value="1"/>
</dbReference>
<dbReference type="SUPFAM" id="SSF48403">
    <property type="entry name" value="Ankyrin repeat"/>
    <property type="match status" value="1"/>
</dbReference>
<dbReference type="GO" id="GO:0043197">
    <property type="term" value="C:dendritic spine"/>
    <property type="evidence" value="ECO:0007669"/>
    <property type="project" value="TreeGrafter"/>
</dbReference>
<dbReference type="GO" id="GO:0014069">
    <property type="term" value="C:postsynaptic density"/>
    <property type="evidence" value="ECO:0007669"/>
    <property type="project" value="TreeGrafter"/>
</dbReference>